<feature type="domain" description="FtsK" evidence="5">
    <location>
        <begin position="283"/>
        <end position="451"/>
    </location>
</feature>
<evidence type="ECO:0000256" key="3">
    <source>
        <dbReference type="PROSITE-ProRule" id="PRU00289"/>
    </source>
</evidence>
<dbReference type="Proteomes" id="UP000005010">
    <property type="component" value="Chromosome"/>
</dbReference>
<dbReference type="RefSeq" id="WP_014660390.1">
    <property type="nucleotide sequence ID" value="NC_017737.1"/>
</dbReference>
<dbReference type="GO" id="GO:0005524">
    <property type="term" value="F:ATP binding"/>
    <property type="evidence" value="ECO:0007669"/>
    <property type="project" value="UniProtKB-UniRule"/>
</dbReference>
<gene>
    <name evidence="6" type="ordered locus">HCW_01120</name>
</gene>
<dbReference type="STRING" id="182217.HCW_01120"/>
<dbReference type="InterPro" id="IPR050206">
    <property type="entry name" value="FtsK/SpoIIIE/SftA"/>
</dbReference>
<keyword evidence="2 3" id="KW-0067">ATP-binding</keyword>
<feature type="coiled-coil region" evidence="4">
    <location>
        <begin position="351"/>
        <end position="378"/>
    </location>
</feature>
<dbReference type="InterPro" id="IPR027417">
    <property type="entry name" value="P-loop_NTPase"/>
</dbReference>
<name>I0EKP8_HELC0</name>
<dbReference type="EMBL" id="CP003479">
    <property type="protein sequence ID" value="AFI03517.1"/>
    <property type="molecule type" value="Genomic_DNA"/>
</dbReference>
<dbReference type="AlphaFoldDB" id="I0EKP8"/>
<protein>
    <submittedName>
        <fullName evidence="6">DNA translocase FtsK</fullName>
    </submittedName>
</protein>
<evidence type="ECO:0000256" key="2">
    <source>
        <dbReference type="ARBA" id="ARBA00022840"/>
    </source>
</evidence>
<dbReference type="KEGG" id="hce:HCW_01120"/>
<proteinExistence type="predicted"/>
<dbReference type="GO" id="GO:0003677">
    <property type="term" value="F:DNA binding"/>
    <property type="evidence" value="ECO:0007669"/>
    <property type="project" value="InterPro"/>
</dbReference>
<dbReference type="PANTHER" id="PTHR22683:SF41">
    <property type="entry name" value="DNA TRANSLOCASE FTSK"/>
    <property type="match status" value="1"/>
</dbReference>
<evidence type="ECO:0000256" key="4">
    <source>
        <dbReference type="SAM" id="Coils"/>
    </source>
</evidence>
<evidence type="ECO:0000313" key="6">
    <source>
        <dbReference type="EMBL" id="AFI03517.1"/>
    </source>
</evidence>
<dbReference type="InterPro" id="IPR003593">
    <property type="entry name" value="AAA+_ATPase"/>
</dbReference>
<keyword evidence="4" id="KW-0175">Coiled coil</keyword>
<dbReference type="CDD" id="cd01127">
    <property type="entry name" value="TrwB_TraG_TraD_VirD4"/>
    <property type="match status" value="1"/>
</dbReference>
<dbReference type="Gene3D" id="3.40.50.300">
    <property type="entry name" value="P-loop containing nucleotide triphosphate hydrolases"/>
    <property type="match status" value="1"/>
</dbReference>
<evidence type="ECO:0000313" key="7">
    <source>
        <dbReference type="Proteomes" id="UP000005010"/>
    </source>
</evidence>
<evidence type="ECO:0000259" key="5">
    <source>
        <dbReference type="PROSITE" id="PS50901"/>
    </source>
</evidence>
<keyword evidence="1 3" id="KW-0547">Nucleotide-binding</keyword>
<dbReference type="SMART" id="SM00382">
    <property type="entry name" value="AAA"/>
    <property type="match status" value="1"/>
</dbReference>
<keyword evidence="7" id="KW-1185">Reference proteome</keyword>
<evidence type="ECO:0000256" key="1">
    <source>
        <dbReference type="ARBA" id="ARBA00022741"/>
    </source>
</evidence>
<organism evidence="6 7">
    <name type="scientific">Helicobacter cetorum (strain ATCC BAA-429 / MIT 00-7128)</name>
    <dbReference type="NCBI Taxonomy" id="182217"/>
    <lineage>
        <taxon>Bacteria</taxon>
        <taxon>Pseudomonadati</taxon>
        <taxon>Campylobacterota</taxon>
        <taxon>Epsilonproteobacteria</taxon>
        <taxon>Campylobacterales</taxon>
        <taxon>Helicobacteraceae</taxon>
        <taxon>Helicobacter</taxon>
    </lineage>
</organism>
<sequence length="490" mass="56623">MAKIFTNGNEERLIKNIIEGLGFSISLNSSIPPKYFVLRIAINLSLQLEKIPLNDEDFYKRHALPNVEIKGSEYNLEQVIGQHKDIEENYEPLLKLMFFIRHEEEKVDFNNEDIFTKTLQKYIKRGLYELNNTYNSSRDNFYQVLIDSFKLNQSMHNNIGIDIKKQKIDTNEVENYLKLLKISHELLDKDKCLREDVYKLKLNSQDDITKLSKNLHTFSSQLGLCGEPRMEQIKGEVMRFNLFVPREKDTWIQLNQSDFDNDLKKVSASLEEILFYVGRSATNQPYFLDLKKAPHLFVAGQTGSGKSNFLHGLIQSLERLNTHQKIEFLLIDPKNGEEFGKYENRSNCEVIKDMSESSSILEEVIERMQNRFNGLEEKTPLVIVIEELADLLMSYKEIKEPLERLAQKARSANIFLILATQNPSSELFSSILRSNIPTRAVFKVADRHKSKIALDCEGAENLLGSGEFLLKCQELATQEPLKLFAPLLKE</sequence>
<reference evidence="7" key="1">
    <citation type="submission" date="2012-04" db="EMBL/GenBank/DDBJ databases">
        <title>Complete genome sequence of Helicobacter cetorum strain MIT 00-7128.</title>
        <authorList>
            <person name="Kersulyte D."/>
            <person name="Berg D.E."/>
        </authorList>
    </citation>
    <scope>NUCLEOTIDE SEQUENCE [LARGE SCALE GENOMIC DNA]</scope>
    <source>
        <strain evidence="7">MIT 00-7128</strain>
    </source>
</reference>
<dbReference type="PANTHER" id="PTHR22683">
    <property type="entry name" value="SPORULATION PROTEIN RELATED"/>
    <property type="match status" value="1"/>
</dbReference>
<dbReference type="PROSITE" id="PS50901">
    <property type="entry name" value="FTSK"/>
    <property type="match status" value="1"/>
</dbReference>
<feature type="binding site" evidence="3">
    <location>
        <begin position="300"/>
        <end position="307"/>
    </location>
    <ligand>
        <name>ATP</name>
        <dbReference type="ChEBI" id="CHEBI:30616"/>
    </ligand>
</feature>
<dbReference type="Pfam" id="PF01580">
    <property type="entry name" value="FtsK_SpoIIIE"/>
    <property type="match status" value="1"/>
</dbReference>
<dbReference type="InterPro" id="IPR002543">
    <property type="entry name" value="FtsK_dom"/>
</dbReference>
<dbReference type="SUPFAM" id="SSF52540">
    <property type="entry name" value="P-loop containing nucleoside triphosphate hydrolases"/>
    <property type="match status" value="1"/>
</dbReference>
<dbReference type="eggNOG" id="COG1674">
    <property type="taxonomic scope" value="Bacteria"/>
</dbReference>
<accession>I0EKP8</accession>
<dbReference type="HOGENOM" id="CLU_533979_0_0_7"/>
<dbReference type="PATRIC" id="fig|182217.3.peg.233"/>